<comment type="caution">
    <text evidence="3">The sequence shown here is derived from an EMBL/GenBank/DDBJ whole genome shotgun (WGS) entry which is preliminary data.</text>
</comment>
<reference evidence="3 4" key="1">
    <citation type="submission" date="2020-07" db="EMBL/GenBank/DDBJ databases">
        <title>Comparative genomics of pyrophilous fungi reveals a link between fire events and developmental genes.</title>
        <authorList>
            <consortium name="DOE Joint Genome Institute"/>
            <person name="Steindorff A.S."/>
            <person name="Carver A."/>
            <person name="Calhoun S."/>
            <person name="Stillman K."/>
            <person name="Liu H."/>
            <person name="Lipzen A."/>
            <person name="Pangilinan J."/>
            <person name="Labutti K."/>
            <person name="Bruns T.D."/>
            <person name="Grigoriev I.V."/>
        </authorList>
    </citation>
    <scope>NUCLEOTIDE SEQUENCE [LARGE SCALE GENOMIC DNA]</scope>
    <source>
        <strain evidence="3 4">CBS 144469</strain>
    </source>
</reference>
<accession>A0A8H6HWG0</accession>
<feature type="domain" description="DUF6532" evidence="2">
    <location>
        <begin position="461"/>
        <end position="608"/>
    </location>
</feature>
<dbReference type="EMBL" id="JACGCI010000037">
    <property type="protein sequence ID" value="KAF6753794.1"/>
    <property type="molecule type" value="Genomic_DNA"/>
</dbReference>
<dbReference type="AlphaFoldDB" id="A0A8H6HWG0"/>
<dbReference type="Pfam" id="PF20149">
    <property type="entry name" value="DUF6532"/>
    <property type="match status" value="1"/>
</dbReference>
<gene>
    <name evidence="3" type="ORF">DFP72DRAFT_1170607</name>
</gene>
<feature type="region of interest" description="Disordered" evidence="1">
    <location>
        <begin position="256"/>
        <end position="313"/>
    </location>
</feature>
<proteinExistence type="predicted"/>
<feature type="compositionally biased region" description="Basic and acidic residues" evidence="1">
    <location>
        <begin position="260"/>
        <end position="284"/>
    </location>
</feature>
<dbReference type="InterPro" id="IPR045341">
    <property type="entry name" value="DUF6532"/>
</dbReference>
<protein>
    <recommendedName>
        <fullName evidence="2">DUF6532 domain-containing protein</fullName>
    </recommendedName>
</protein>
<name>A0A8H6HWG0_9AGAR</name>
<keyword evidence="4" id="KW-1185">Reference proteome</keyword>
<sequence>MQRGTRSSKRKEPSSANAQDSSIPAPTAQRPSKLQNGKSKNTKLKVPPGEGQRGPPKKKSKTDLKELGDAEPDAAPITEPTPQELAAYKIIAQAEDRVRRQQKEDLENAERPDLKTFSTYEPAADPLQADDSSMAVDDGGDVGGTAHGSDASEDSDDPAARNSGQGGSDDESEDEYSPGLPGNGLEDGEDSSDHSSLPDIVEGYLTDEEELLEYRRLKEKVAKAAKKAKRAKGAVREEVNKLRAVKPVAPYTSAPTMEVDEAKVDGKTEKEAKRKPKKPLEGFRKPINTPRSTTVAHPKAEREPAAPTQRLHAKGRAAIARILAKPDPTPNFVGDDEADDDKKGGFQDEGPAAVAAARSSKAVVLSQKNGTASMGVKISKVEISESVKKVAIPKAKKKNYSMKDLPLDGLGDGEQRWRSGVMPIIYEWAGTERETFAINSNPSFEVVVGGAWDTVFGDEVEICDDVYGVVASHIRTWRSKIGKVAVELVRANFTLPEYATVNARANFVTDQLAECKYVYEDPDRKKGAYRAPLILQIFSYHAGLVEGVDSNDDDSYPIGALAFSATALERALKAWKGGREVPMKEKKSFVAKPWAARLEFHVKQLESFKKPHWKKINDAVAPLVKAGSRIDVGDDSDVDRDLGDDVIIVPSDSE</sequence>
<evidence type="ECO:0000259" key="2">
    <source>
        <dbReference type="Pfam" id="PF20149"/>
    </source>
</evidence>
<feature type="region of interest" description="Disordered" evidence="1">
    <location>
        <begin position="326"/>
        <end position="345"/>
    </location>
</feature>
<evidence type="ECO:0000313" key="4">
    <source>
        <dbReference type="Proteomes" id="UP000521943"/>
    </source>
</evidence>
<dbReference type="Proteomes" id="UP000521943">
    <property type="component" value="Unassembled WGS sequence"/>
</dbReference>
<evidence type="ECO:0000256" key="1">
    <source>
        <dbReference type="SAM" id="MobiDB-lite"/>
    </source>
</evidence>
<dbReference type="OrthoDB" id="2755811at2759"/>
<evidence type="ECO:0000313" key="3">
    <source>
        <dbReference type="EMBL" id="KAF6753794.1"/>
    </source>
</evidence>
<organism evidence="3 4">
    <name type="scientific">Ephemerocybe angulata</name>
    <dbReference type="NCBI Taxonomy" id="980116"/>
    <lineage>
        <taxon>Eukaryota</taxon>
        <taxon>Fungi</taxon>
        <taxon>Dikarya</taxon>
        <taxon>Basidiomycota</taxon>
        <taxon>Agaricomycotina</taxon>
        <taxon>Agaricomycetes</taxon>
        <taxon>Agaricomycetidae</taxon>
        <taxon>Agaricales</taxon>
        <taxon>Agaricineae</taxon>
        <taxon>Psathyrellaceae</taxon>
        <taxon>Ephemerocybe</taxon>
    </lineage>
</organism>
<feature type="region of interest" description="Disordered" evidence="1">
    <location>
        <begin position="1"/>
        <end position="202"/>
    </location>
</feature>
<feature type="compositionally biased region" description="Polar residues" evidence="1">
    <location>
        <begin position="14"/>
        <end position="39"/>
    </location>
</feature>
<feature type="compositionally biased region" description="Basic and acidic residues" evidence="1">
    <location>
        <begin position="94"/>
        <end position="114"/>
    </location>
</feature>